<protein>
    <submittedName>
        <fullName evidence="2">ATP-dependent DNA helicase PIF1</fullName>
    </submittedName>
</protein>
<keyword evidence="3" id="KW-1185">Reference proteome</keyword>
<keyword evidence="2" id="KW-0547">Nucleotide-binding</keyword>
<dbReference type="AlphaFoldDB" id="A0AAQ3KPG7"/>
<organism evidence="2 3">
    <name type="scientific">Canna indica</name>
    <name type="common">Indian-shot</name>
    <dbReference type="NCBI Taxonomy" id="4628"/>
    <lineage>
        <taxon>Eukaryota</taxon>
        <taxon>Viridiplantae</taxon>
        <taxon>Streptophyta</taxon>
        <taxon>Embryophyta</taxon>
        <taxon>Tracheophyta</taxon>
        <taxon>Spermatophyta</taxon>
        <taxon>Magnoliopsida</taxon>
        <taxon>Liliopsida</taxon>
        <taxon>Zingiberales</taxon>
        <taxon>Cannaceae</taxon>
        <taxon>Canna</taxon>
    </lineage>
</organism>
<evidence type="ECO:0000256" key="1">
    <source>
        <dbReference type="SAM" id="MobiDB-lite"/>
    </source>
</evidence>
<sequence>MTELKEFSDWILKVGDGKLSEPNDGEAQISIPQELLITYFEDPIAVIVHSTYPSLLENYTNPDYLKGRAILTPTLDIVEKVNDYILSLILGEAKEYLSSNSIYSGNDLTAMVQAPEELHSPVVPPSPGAFRRRSTRSSITKPKPSTCRKALFPATSHGSCLRGYASVAVECDSIPIDSAPIHSNIWISSKSSML</sequence>
<keyword evidence="2" id="KW-0347">Helicase</keyword>
<reference evidence="2 3" key="1">
    <citation type="submission" date="2023-10" db="EMBL/GenBank/DDBJ databases">
        <title>Chromosome-scale genome assembly provides insights into flower coloration mechanisms of Canna indica.</title>
        <authorList>
            <person name="Li C."/>
        </authorList>
    </citation>
    <scope>NUCLEOTIDE SEQUENCE [LARGE SCALE GENOMIC DNA]</scope>
    <source>
        <tissue evidence="2">Flower</tissue>
    </source>
</reference>
<feature type="region of interest" description="Disordered" evidence="1">
    <location>
        <begin position="122"/>
        <end position="144"/>
    </location>
</feature>
<accession>A0AAQ3KPG7</accession>
<dbReference type="EMBL" id="CP136895">
    <property type="protein sequence ID" value="WOL11407.1"/>
    <property type="molecule type" value="Genomic_DNA"/>
</dbReference>
<dbReference type="PANTHER" id="PTHR10492:SF101">
    <property type="entry name" value="ATP-DEPENDENT DNA HELICASE"/>
    <property type="match status" value="1"/>
</dbReference>
<evidence type="ECO:0000313" key="2">
    <source>
        <dbReference type="EMBL" id="WOL11407.1"/>
    </source>
</evidence>
<gene>
    <name evidence="2" type="ORF">Cni_G20169</name>
</gene>
<keyword evidence="2" id="KW-0378">Hydrolase</keyword>
<proteinExistence type="predicted"/>
<dbReference type="GO" id="GO:0004386">
    <property type="term" value="F:helicase activity"/>
    <property type="evidence" value="ECO:0007669"/>
    <property type="project" value="UniProtKB-KW"/>
</dbReference>
<name>A0AAQ3KPG7_9LILI</name>
<dbReference type="PANTHER" id="PTHR10492">
    <property type="match status" value="1"/>
</dbReference>
<evidence type="ECO:0000313" key="3">
    <source>
        <dbReference type="Proteomes" id="UP001327560"/>
    </source>
</evidence>
<keyword evidence="2" id="KW-0067">ATP-binding</keyword>
<dbReference type="Proteomes" id="UP001327560">
    <property type="component" value="Chromosome 6"/>
</dbReference>